<proteinExistence type="inferred from homology"/>
<evidence type="ECO:0000313" key="6">
    <source>
        <dbReference type="EMBL" id="KAA8909908.1"/>
    </source>
</evidence>
<dbReference type="SMART" id="SM01050">
    <property type="entry name" value="CactinC_cactus"/>
    <property type="match status" value="1"/>
</dbReference>
<dbReference type="Pfam" id="PF09732">
    <property type="entry name" value="CactinC_cactus"/>
    <property type="match status" value="1"/>
</dbReference>
<dbReference type="GO" id="GO:0045292">
    <property type="term" value="P:mRNA cis splicing, via spliceosome"/>
    <property type="evidence" value="ECO:0007669"/>
    <property type="project" value="TreeGrafter"/>
</dbReference>
<dbReference type="InterPro" id="IPR018816">
    <property type="entry name" value="Cactin_central"/>
</dbReference>
<gene>
    <name evidence="6" type="ORF">TRICI_004293</name>
</gene>
<dbReference type="OrthoDB" id="265955at2759"/>
<dbReference type="InterPro" id="IPR019134">
    <property type="entry name" value="Cactin_C"/>
</dbReference>
<dbReference type="AlphaFoldDB" id="A0A642V685"/>
<feature type="region of interest" description="Disordered" evidence="3">
    <location>
        <begin position="1"/>
        <end position="20"/>
    </location>
</feature>
<evidence type="ECO:0000256" key="3">
    <source>
        <dbReference type="SAM" id="MobiDB-lite"/>
    </source>
</evidence>
<dbReference type="Pfam" id="PF10312">
    <property type="entry name" value="Cactin_mid"/>
    <property type="match status" value="1"/>
</dbReference>
<reference evidence="6" key="1">
    <citation type="journal article" date="2019" name="G3 (Bethesda)">
        <title>Genome Assemblies of Two Rare Opportunistic Yeast Pathogens: Diutina rugosa (syn. Candida rugosa) and Trichomonascus ciferrii (syn. Candida ciferrii).</title>
        <authorList>
            <person name="Mixao V."/>
            <person name="Saus E."/>
            <person name="Hansen A.P."/>
            <person name="Lass-Florl C."/>
            <person name="Gabaldon T."/>
        </authorList>
    </citation>
    <scope>NUCLEOTIDE SEQUENCE</scope>
    <source>
        <strain evidence="6">CBS 4856</strain>
    </source>
</reference>
<dbReference type="VEuPathDB" id="FungiDB:TRICI_004293"/>
<accession>A0A642V685</accession>
<keyword evidence="7" id="KW-1185">Reference proteome</keyword>
<dbReference type="EMBL" id="SWFS01000330">
    <property type="protein sequence ID" value="KAA8909908.1"/>
    <property type="molecule type" value="Genomic_DNA"/>
</dbReference>
<comment type="caution">
    <text evidence="6">The sequence shown here is derived from an EMBL/GenBank/DDBJ whole genome shotgun (WGS) entry which is preliminary data.</text>
</comment>
<name>A0A642V685_9ASCO</name>
<dbReference type="PANTHER" id="PTHR21737">
    <property type="entry name" value="POLYGLUTAMINE BINDING PROTEIN 1/MARVEL MEMBRANE-ASSOCIATING DOMAIN CONTAINING 3"/>
    <property type="match status" value="1"/>
</dbReference>
<organism evidence="6 7">
    <name type="scientific">Trichomonascus ciferrii</name>
    <dbReference type="NCBI Taxonomy" id="44093"/>
    <lineage>
        <taxon>Eukaryota</taxon>
        <taxon>Fungi</taxon>
        <taxon>Dikarya</taxon>
        <taxon>Ascomycota</taxon>
        <taxon>Saccharomycotina</taxon>
        <taxon>Dipodascomycetes</taxon>
        <taxon>Dipodascales</taxon>
        <taxon>Trichomonascaceae</taxon>
        <taxon>Trichomonascus</taxon>
        <taxon>Trichomonascus ciferrii complex</taxon>
    </lineage>
</organism>
<sequence length="464" mass="53865">MERGNKRQRKNDGGGRETSQAAVWLDEEDEFLLRQKKQGARIRVKEGRSKPADVMVVNLGFLSPSTDKDTDVLAGFVDQERELGVELPSVMVKKRHNVDETVKEVEEYLKLDKKGNRSYWEVMLDLCKVRKDEMLAADDPEKRVVETVMTDIDNILTGKSLSELEELESKINGMLRDENPSIDRDFWTQLLKELKKRKTESRLKEIEDHIIAARAERMRKLQKALALREQLRIANRAEKSVSFESIKYDPKMDEQSKANDSSIKPTEVTTWTDFVNRLESQRKEVKEQKFIPLPRDKIVESTTLSPLKRKTDDEASKYEDEVNKPLGEDEQTLTEEPLTYSEGTVKPQYHNRAVMGIEWNRYNQAHYTIENPPPKVVQGYRFNIFYPDLINSPVTPSYKVVKDDDSGKTCLLVFKAPKPYQDIAFRIINSPWDQTSLKRGGFVSKFESGVLSLHFKFKRLHYRK</sequence>
<dbReference type="GO" id="GO:0005681">
    <property type="term" value="C:spliceosomal complex"/>
    <property type="evidence" value="ECO:0007669"/>
    <property type="project" value="TreeGrafter"/>
</dbReference>
<feature type="compositionally biased region" description="Basic and acidic residues" evidence="3">
    <location>
        <begin position="1"/>
        <end position="15"/>
    </location>
</feature>
<dbReference type="GO" id="GO:0005737">
    <property type="term" value="C:cytoplasm"/>
    <property type="evidence" value="ECO:0007669"/>
    <property type="project" value="TreeGrafter"/>
</dbReference>
<evidence type="ECO:0000259" key="5">
    <source>
        <dbReference type="Pfam" id="PF10312"/>
    </source>
</evidence>
<feature type="compositionally biased region" description="Basic and acidic residues" evidence="3">
    <location>
        <begin position="309"/>
        <end position="327"/>
    </location>
</feature>
<dbReference type="Proteomes" id="UP000761534">
    <property type="component" value="Unassembled WGS sequence"/>
</dbReference>
<dbReference type="PANTHER" id="PTHR21737:SF4">
    <property type="entry name" value="SPLICING FACTOR CACTIN"/>
    <property type="match status" value="1"/>
</dbReference>
<evidence type="ECO:0000256" key="2">
    <source>
        <dbReference type="ARBA" id="ARBA00034534"/>
    </source>
</evidence>
<comment type="similarity">
    <text evidence="1">Belongs to the CACTIN family.</text>
</comment>
<feature type="region of interest" description="Disordered" evidence="3">
    <location>
        <begin position="304"/>
        <end position="334"/>
    </location>
</feature>
<evidence type="ECO:0000259" key="4">
    <source>
        <dbReference type="Pfam" id="PF09732"/>
    </source>
</evidence>
<feature type="domain" description="Splicing factor Cactin C-terminal" evidence="4">
    <location>
        <begin position="344"/>
        <end position="464"/>
    </location>
</feature>
<protein>
    <recommendedName>
        <fullName evidence="2">Splicing factor Cactin</fullName>
    </recommendedName>
</protein>
<evidence type="ECO:0000256" key="1">
    <source>
        <dbReference type="ARBA" id="ARBA00006895"/>
    </source>
</evidence>
<evidence type="ECO:0000313" key="7">
    <source>
        <dbReference type="Proteomes" id="UP000761534"/>
    </source>
</evidence>
<feature type="domain" description="Splicing factor cactin central" evidence="5">
    <location>
        <begin position="16"/>
        <end position="206"/>
    </location>
</feature>